<sequence>MRQSSILLNCANSIDWDSKRETEASQSVIASAFRLEDLSCNLPRDSEATYEGLADAILKGPVKTLRKLNFSSIMSKEIQFNPFFGSIEELTRLSGQVQNLESLSFHFHHKAMNAHDTDHCFLVSEKCKVLDRLLDDARAFPSLKEVQISFIVSVRDDSRYGIFVLEDEFKAASLDIKEHSFQNLKGNATIKFIFDLEMEWR</sequence>
<evidence type="ECO:0000313" key="2">
    <source>
        <dbReference type="Proteomes" id="UP000807469"/>
    </source>
</evidence>
<protein>
    <submittedName>
        <fullName evidence="1">Uncharacterized protein</fullName>
    </submittedName>
</protein>
<dbReference type="EMBL" id="MU155345">
    <property type="protein sequence ID" value="KAF9475153.1"/>
    <property type="molecule type" value="Genomic_DNA"/>
</dbReference>
<reference evidence="1" key="1">
    <citation type="submission" date="2020-11" db="EMBL/GenBank/DDBJ databases">
        <authorList>
            <consortium name="DOE Joint Genome Institute"/>
            <person name="Ahrendt S."/>
            <person name="Riley R."/>
            <person name="Andreopoulos W."/>
            <person name="Labutti K."/>
            <person name="Pangilinan J."/>
            <person name="Ruiz-Duenas F.J."/>
            <person name="Barrasa J.M."/>
            <person name="Sanchez-Garcia M."/>
            <person name="Camarero S."/>
            <person name="Miyauchi S."/>
            <person name="Serrano A."/>
            <person name="Linde D."/>
            <person name="Babiker R."/>
            <person name="Drula E."/>
            <person name="Ayuso-Fernandez I."/>
            <person name="Pacheco R."/>
            <person name="Padilla G."/>
            <person name="Ferreira P."/>
            <person name="Barriuso J."/>
            <person name="Kellner H."/>
            <person name="Castanera R."/>
            <person name="Alfaro M."/>
            <person name="Ramirez L."/>
            <person name="Pisabarro A.G."/>
            <person name="Kuo A."/>
            <person name="Tritt A."/>
            <person name="Lipzen A."/>
            <person name="He G."/>
            <person name="Yan M."/>
            <person name="Ng V."/>
            <person name="Cullen D."/>
            <person name="Martin F."/>
            <person name="Rosso M.-N."/>
            <person name="Henrissat B."/>
            <person name="Hibbett D."/>
            <person name="Martinez A.T."/>
            <person name="Grigoriev I.V."/>
        </authorList>
    </citation>
    <scope>NUCLEOTIDE SEQUENCE</scope>
    <source>
        <strain evidence="1">CIRM-BRFM 674</strain>
    </source>
</reference>
<name>A0A9P5YU38_9AGAR</name>
<accession>A0A9P5YU38</accession>
<dbReference type="Proteomes" id="UP000807469">
    <property type="component" value="Unassembled WGS sequence"/>
</dbReference>
<keyword evidence="2" id="KW-1185">Reference proteome</keyword>
<gene>
    <name evidence="1" type="ORF">BDN70DRAFT_272340</name>
</gene>
<dbReference type="AlphaFoldDB" id="A0A9P5YU38"/>
<organism evidence="1 2">
    <name type="scientific">Pholiota conissans</name>
    <dbReference type="NCBI Taxonomy" id="109636"/>
    <lineage>
        <taxon>Eukaryota</taxon>
        <taxon>Fungi</taxon>
        <taxon>Dikarya</taxon>
        <taxon>Basidiomycota</taxon>
        <taxon>Agaricomycotina</taxon>
        <taxon>Agaricomycetes</taxon>
        <taxon>Agaricomycetidae</taxon>
        <taxon>Agaricales</taxon>
        <taxon>Agaricineae</taxon>
        <taxon>Strophariaceae</taxon>
        <taxon>Pholiota</taxon>
    </lineage>
</organism>
<proteinExistence type="predicted"/>
<evidence type="ECO:0000313" key="1">
    <source>
        <dbReference type="EMBL" id="KAF9475153.1"/>
    </source>
</evidence>
<comment type="caution">
    <text evidence="1">The sequence shown here is derived from an EMBL/GenBank/DDBJ whole genome shotgun (WGS) entry which is preliminary data.</text>
</comment>